<feature type="compositionally biased region" description="Basic and acidic residues" evidence="2">
    <location>
        <begin position="14"/>
        <end position="23"/>
    </location>
</feature>
<comment type="similarity">
    <text evidence="1">Belongs to the MDFI family.</text>
</comment>
<dbReference type="PANTHER" id="PTHR15304:SF0">
    <property type="entry name" value="MYOD FAMILY INHIBITOR DOMAIN-CONTAINING PROTEIN"/>
    <property type="match status" value="1"/>
</dbReference>
<feature type="region of interest" description="Disordered" evidence="2">
    <location>
        <begin position="127"/>
        <end position="157"/>
    </location>
</feature>
<feature type="region of interest" description="Disordered" evidence="2">
    <location>
        <begin position="1"/>
        <end position="23"/>
    </location>
</feature>
<keyword evidence="4" id="KW-1185">Reference proteome</keyword>
<name>A0AAD1VZS0_PELCU</name>
<dbReference type="PANTHER" id="PTHR15304">
    <property type="entry name" value="MYOD FAMILY INHIBITOR"/>
    <property type="match status" value="1"/>
</dbReference>
<evidence type="ECO:0000313" key="4">
    <source>
        <dbReference type="Proteomes" id="UP001295444"/>
    </source>
</evidence>
<dbReference type="GO" id="GO:0045892">
    <property type="term" value="P:negative regulation of DNA-templated transcription"/>
    <property type="evidence" value="ECO:0007669"/>
    <property type="project" value="TreeGrafter"/>
</dbReference>
<dbReference type="GO" id="GO:0005737">
    <property type="term" value="C:cytoplasm"/>
    <property type="evidence" value="ECO:0007669"/>
    <property type="project" value="TreeGrafter"/>
</dbReference>
<evidence type="ECO:0000256" key="1">
    <source>
        <dbReference type="ARBA" id="ARBA00025778"/>
    </source>
</evidence>
<evidence type="ECO:0000313" key="3">
    <source>
        <dbReference type="EMBL" id="CAH2278076.1"/>
    </source>
</evidence>
<dbReference type="EMBL" id="OW240914">
    <property type="protein sequence ID" value="CAH2278076.1"/>
    <property type="molecule type" value="Genomic_DNA"/>
</dbReference>
<dbReference type="Proteomes" id="UP001295444">
    <property type="component" value="Chromosome 03"/>
</dbReference>
<organism evidence="3 4">
    <name type="scientific">Pelobates cultripes</name>
    <name type="common">Western spadefoot toad</name>
    <dbReference type="NCBI Taxonomy" id="61616"/>
    <lineage>
        <taxon>Eukaryota</taxon>
        <taxon>Metazoa</taxon>
        <taxon>Chordata</taxon>
        <taxon>Craniata</taxon>
        <taxon>Vertebrata</taxon>
        <taxon>Euteleostomi</taxon>
        <taxon>Amphibia</taxon>
        <taxon>Batrachia</taxon>
        <taxon>Anura</taxon>
        <taxon>Pelobatoidea</taxon>
        <taxon>Pelobatidae</taxon>
        <taxon>Pelobates</taxon>
    </lineage>
</organism>
<dbReference type="Pfam" id="PF15316">
    <property type="entry name" value="MDFI"/>
    <property type="match status" value="1"/>
</dbReference>
<evidence type="ECO:0000256" key="2">
    <source>
        <dbReference type="SAM" id="MobiDB-lite"/>
    </source>
</evidence>
<reference evidence="3" key="1">
    <citation type="submission" date="2022-03" db="EMBL/GenBank/DDBJ databases">
        <authorList>
            <person name="Alioto T."/>
            <person name="Alioto T."/>
            <person name="Gomez Garrido J."/>
        </authorList>
    </citation>
    <scope>NUCLEOTIDE SEQUENCE</scope>
</reference>
<sequence>MSQVGETFPPEPVGPEKESASEEKLLISLPQEKCENENMNTGDSKQSFMNKGVQTDLEDQSLLGDSCNDMAIKTQPRRLPQPETSALTQSKEETGRIQNGHVGLTSSNGIHNGVKHAVADHRKLSAPVSQKMHRKIQSSLSVNSDGSKHSKMSSAYPQKPTSSPEDCCVHCILACLFCEFVTLCNMVLGQATCGICTSEACCCCCGEELGDDCNCPCDMDCGIMDACCESSDCLEICMECCGICFPS</sequence>
<gene>
    <name evidence="3" type="ORF">PECUL_23A008510</name>
</gene>
<dbReference type="AlphaFoldDB" id="A0AAD1VZS0"/>
<protein>
    <submittedName>
        <fullName evidence="3">MyoD family inhibitor domain-containing</fullName>
    </submittedName>
</protein>
<dbReference type="GO" id="GO:0050434">
    <property type="term" value="P:positive regulation of viral transcription"/>
    <property type="evidence" value="ECO:0007669"/>
    <property type="project" value="TreeGrafter"/>
</dbReference>
<accession>A0AAD1VZS0</accession>
<feature type="region of interest" description="Disordered" evidence="2">
    <location>
        <begin position="74"/>
        <end position="94"/>
    </location>
</feature>
<dbReference type="InterPro" id="IPR026134">
    <property type="entry name" value="MDFI/MDFIC"/>
</dbReference>
<dbReference type="GO" id="GO:0005634">
    <property type="term" value="C:nucleus"/>
    <property type="evidence" value="ECO:0007669"/>
    <property type="project" value="TreeGrafter"/>
</dbReference>
<proteinExistence type="inferred from homology"/>